<dbReference type="RefSeq" id="WP_184150304.1">
    <property type="nucleotide sequence ID" value="NZ_JACHFM010000002.1"/>
</dbReference>
<proteinExistence type="predicted"/>
<reference evidence="3 4" key="1">
    <citation type="submission" date="2020-08" db="EMBL/GenBank/DDBJ databases">
        <title>Genomic Encyclopedia of Type Strains, Phase IV (KMG-IV): sequencing the most valuable type-strain genomes for metagenomic binning, comparative biology and taxonomic classification.</title>
        <authorList>
            <person name="Goeker M."/>
        </authorList>
    </citation>
    <scope>NUCLEOTIDE SEQUENCE [LARGE SCALE GENOMIC DNA]</scope>
    <source>
        <strain evidence="3 4">DSM 101730</strain>
    </source>
</reference>
<feature type="compositionally biased region" description="Pro residues" evidence="1">
    <location>
        <begin position="292"/>
        <end position="304"/>
    </location>
</feature>
<feature type="compositionally biased region" description="Basic and acidic residues" evidence="1">
    <location>
        <begin position="306"/>
        <end position="316"/>
    </location>
</feature>
<protein>
    <submittedName>
        <fullName evidence="3">Uncharacterized protein</fullName>
    </submittedName>
</protein>
<dbReference type="Proteomes" id="UP000549457">
    <property type="component" value="Unassembled WGS sequence"/>
</dbReference>
<keyword evidence="2" id="KW-0812">Transmembrane</keyword>
<evidence type="ECO:0000256" key="1">
    <source>
        <dbReference type="SAM" id="MobiDB-lite"/>
    </source>
</evidence>
<dbReference type="GO" id="GO:0003909">
    <property type="term" value="F:DNA ligase activity"/>
    <property type="evidence" value="ECO:0007669"/>
    <property type="project" value="InterPro"/>
</dbReference>
<keyword evidence="2" id="KW-0472">Membrane</keyword>
<feature type="transmembrane region" description="Helical" evidence="2">
    <location>
        <begin position="198"/>
        <end position="219"/>
    </location>
</feature>
<name>A0A840SQR8_9RHOB</name>
<dbReference type="EMBL" id="JACHFM010000002">
    <property type="protein sequence ID" value="MBB5222818.1"/>
    <property type="molecule type" value="Genomic_DNA"/>
</dbReference>
<keyword evidence="4" id="KW-1185">Reference proteome</keyword>
<dbReference type="AlphaFoldDB" id="A0A840SQR8"/>
<organism evidence="3 4">
    <name type="scientific">Amaricoccus macauensis</name>
    <dbReference type="NCBI Taxonomy" id="57001"/>
    <lineage>
        <taxon>Bacteria</taxon>
        <taxon>Pseudomonadati</taxon>
        <taxon>Pseudomonadota</taxon>
        <taxon>Alphaproteobacteria</taxon>
        <taxon>Rhodobacterales</taxon>
        <taxon>Paracoccaceae</taxon>
        <taxon>Amaricoccus</taxon>
    </lineage>
</organism>
<gene>
    <name evidence="3" type="ORF">HNP73_002754</name>
</gene>
<evidence type="ECO:0000256" key="2">
    <source>
        <dbReference type="SAM" id="Phobius"/>
    </source>
</evidence>
<dbReference type="InterPro" id="IPR016059">
    <property type="entry name" value="DNA_ligase_ATP-dep_CS"/>
</dbReference>
<sequence length="453" mass="48576">MMRRFLGETKLDGFRVLSVGQHRVYDSWDQVHAYLLGTLGSSHAALFAEPRTGGGVVSWMATTEADPVSVSTLAEKDRIAALDRLRGLMDDIAADADAKAASPKMEDQRWAALLQAILTVPSTVDIADILYVADKQPVLVQWGTRDENRTAETGMLRDKIVTALDNTRRAVPPTSAPTPASVAPPASVASLPPSQHGIAGILAPLLWLLFLALLAAIYWRLLLACSVVLPGSAFGICEAPALAQAAAVGQRADLERHLDALRSQIAHAPQCRIETAMAPAQPDLAPTVTPVPSRPDPAQTPIPAPERTDLDSARERAGGKVGDVTITLLWNGHSDLDLQITCPDNQTLSSWRPLACGGEVDVDANRCNAREGAVCVRYMSTPSQRPVENAFLLRDDALPGSYRVDVRHFASASEAPDASVPFAMQIRQGEDVQTLRGAVGPDEVARMTTFTLQ</sequence>
<evidence type="ECO:0000313" key="3">
    <source>
        <dbReference type="EMBL" id="MBB5222818.1"/>
    </source>
</evidence>
<keyword evidence="2" id="KW-1133">Transmembrane helix</keyword>
<accession>A0A840SQR8</accession>
<dbReference type="PROSITE" id="PS00697">
    <property type="entry name" value="DNA_LIGASE_A1"/>
    <property type="match status" value="1"/>
</dbReference>
<feature type="region of interest" description="Disordered" evidence="1">
    <location>
        <begin position="282"/>
        <end position="316"/>
    </location>
</feature>
<evidence type="ECO:0000313" key="4">
    <source>
        <dbReference type="Proteomes" id="UP000549457"/>
    </source>
</evidence>
<comment type="caution">
    <text evidence="3">The sequence shown here is derived from an EMBL/GenBank/DDBJ whole genome shotgun (WGS) entry which is preliminary data.</text>
</comment>